<keyword evidence="2" id="KW-1185">Reference proteome</keyword>
<sequence length="683" mass="73326">MASGVDQALQAWASRATEDELNAGPRLEDLGGTDAVLAEAAAIATGPQLPYLLAALARGLDSLPEDQATPLLAAAARGLFEPHAAWVLSDAIDVLCEHPQLIARLGSQTTRNLAVLAENALAGDTDAALARAAIVGLLRLAVAGQTSPHRLLALLADLTGTEAADALDRLPILIGVAHDYFADAESLLGVLAKLENRPDLAPATRADAAFELALADERAALQAPDRATVEDGLRRALMRFAELDRTHESRLDARAHAAAIEAILAFAELEHDPSGIAQERLNGAARKLDITAANLAAWTSGLHQLEWLSARGEAQAAWSRLVTTLRTGQAHLDQPSWYNPAGALNDLLQIYLASRSIHAGAGGSHGIAVLINPTVEAPFIRHEGLLFHLEQALAGDPLFTDHPDARGLYEAVERRRHASAIPTREGVPGKALAGRPALAALFGPDAALRDDIDPQLLDQLEQRLAEAAKGYTPTGNALFDTQLEGLLEILATSSGWKPSDNHFFTGLLDQFLRFLYSRFDAQSNLYGERTAYLGLPKKKADGALTHWNEKHLQDDFHQHLSAVFTPGTVQRELWDVAGGRADVIYTPQAGSRFVTEVKWRPSSWTRESVERDYVAQAANYTATGPPFGLLLVGDYSDHSHGYSSVEDSVWIITHARSVTEVPRQIVVGVLPVGRPTPSALRAA</sequence>
<gene>
    <name evidence="1" type="ORF">KGA66_26915</name>
</gene>
<dbReference type="RefSeq" id="WP_211472026.1">
    <property type="nucleotide sequence ID" value="NZ_JAGSXH010000181.1"/>
</dbReference>
<dbReference type="EMBL" id="JAGSXH010000181">
    <property type="protein sequence ID" value="MBS2966697.1"/>
    <property type="molecule type" value="Genomic_DNA"/>
</dbReference>
<accession>A0A8J8BDX5</accession>
<name>A0A8J8BDX5_9ACTN</name>
<evidence type="ECO:0000313" key="2">
    <source>
        <dbReference type="Proteomes" id="UP000677913"/>
    </source>
</evidence>
<reference evidence="1" key="1">
    <citation type="submission" date="2021-04" db="EMBL/GenBank/DDBJ databases">
        <title>Genome based classification of Actinospica acidithermotolerans sp. nov., an actinobacterium isolated from an Indonesian hot spring.</title>
        <authorList>
            <person name="Kusuma A.B."/>
            <person name="Putra K.E."/>
            <person name="Nafisah S."/>
            <person name="Loh J."/>
            <person name="Nouioui I."/>
            <person name="Goodfellow M."/>
        </authorList>
    </citation>
    <scope>NUCLEOTIDE SEQUENCE</scope>
    <source>
        <strain evidence="1">DSM 45618</strain>
    </source>
</reference>
<protein>
    <submittedName>
        <fullName evidence="1">Uncharacterized protein</fullName>
    </submittedName>
</protein>
<organism evidence="1 2">
    <name type="scientific">Actinocrinis puniceicyclus</name>
    <dbReference type="NCBI Taxonomy" id="977794"/>
    <lineage>
        <taxon>Bacteria</taxon>
        <taxon>Bacillati</taxon>
        <taxon>Actinomycetota</taxon>
        <taxon>Actinomycetes</taxon>
        <taxon>Catenulisporales</taxon>
        <taxon>Actinospicaceae</taxon>
        <taxon>Actinocrinis</taxon>
    </lineage>
</organism>
<proteinExistence type="predicted"/>
<dbReference type="Proteomes" id="UP000677913">
    <property type="component" value="Unassembled WGS sequence"/>
</dbReference>
<evidence type="ECO:0000313" key="1">
    <source>
        <dbReference type="EMBL" id="MBS2966697.1"/>
    </source>
</evidence>
<comment type="caution">
    <text evidence="1">The sequence shown here is derived from an EMBL/GenBank/DDBJ whole genome shotgun (WGS) entry which is preliminary data.</text>
</comment>
<dbReference type="AlphaFoldDB" id="A0A8J8BDX5"/>